<dbReference type="InterPro" id="IPR047124">
    <property type="entry name" value="HI_0220.2"/>
</dbReference>
<dbReference type="PANTHER" id="PTHR42160">
    <property type="entry name" value="URACIL-DNA GLYCOSYLASE SUPERFAMILY PROTEIN"/>
    <property type="match status" value="1"/>
</dbReference>
<dbReference type="InterPro" id="IPR005122">
    <property type="entry name" value="Uracil-DNA_glycosylase-like"/>
</dbReference>
<gene>
    <name evidence="2" type="ORF">SAMN02982931_02470</name>
</gene>
<dbReference type="PANTHER" id="PTHR42160:SF1">
    <property type="entry name" value="URACIL-DNA GLYCOSYLASE SUPERFAMILY PROTEIN"/>
    <property type="match status" value="1"/>
</dbReference>
<sequence length="180" mass="19938">MPHEPRPVLRVSASATVCIVGQAPGTRVHASGVPFTDPSGDRLRDWMGIDSDTFYDESRVAIVPMGFCFPGLDAKGGDLPPRRECPPAWRAPLMAQLPRIRLMLAVGAYAQAWHLGPLARKSLTGTVAAWRDIATATDPVVVPLPHPSWRNNAWLKRNPWFETDLLPFLRDRVGRELRGD</sequence>
<dbReference type="Gene3D" id="3.40.470.10">
    <property type="entry name" value="Uracil-DNA glycosylase-like domain"/>
    <property type="match status" value="1"/>
</dbReference>
<name>A0A1G6CGE0_9HYPH</name>
<dbReference type="InterPro" id="IPR036895">
    <property type="entry name" value="Uracil-DNA_glycosylase-like_sf"/>
</dbReference>
<dbReference type="SUPFAM" id="SSF52141">
    <property type="entry name" value="Uracil-DNA glycosylase-like"/>
    <property type="match status" value="1"/>
</dbReference>
<dbReference type="SMART" id="SM00987">
    <property type="entry name" value="UreE_C"/>
    <property type="match status" value="1"/>
</dbReference>
<dbReference type="Proteomes" id="UP000199071">
    <property type="component" value="Unassembled WGS sequence"/>
</dbReference>
<evidence type="ECO:0000313" key="2">
    <source>
        <dbReference type="EMBL" id="SDB31967.1"/>
    </source>
</evidence>
<dbReference type="Pfam" id="PF03167">
    <property type="entry name" value="UDG"/>
    <property type="match status" value="1"/>
</dbReference>
<organism evidence="2 3">
    <name type="scientific">Bauldia litoralis</name>
    <dbReference type="NCBI Taxonomy" id="665467"/>
    <lineage>
        <taxon>Bacteria</taxon>
        <taxon>Pseudomonadati</taxon>
        <taxon>Pseudomonadota</taxon>
        <taxon>Alphaproteobacteria</taxon>
        <taxon>Hyphomicrobiales</taxon>
        <taxon>Kaistiaceae</taxon>
        <taxon>Bauldia</taxon>
    </lineage>
</organism>
<reference evidence="2 3" key="1">
    <citation type="submission" date="2016-10" db="EMBL/GenBank/DDBJ databases">
        <authorList>
            <person name="de Groot N.N."/>
        </authorList>
    </citation>
    <scope>NUCLEOTIDE SEQUENCE [LARGE SCALE GENOMIC DNA]</scope>
    <source>
        <strain evidence="2 3">ATCC 35022</strain>
    </source>
</reference>
<accession>A0A1G6CGE0</accession>
<feature type="domain" description="Uracil-DNA glycosylase-like" evidence="1">
    <location>
        <begin position="8"/>
        <end position="170"/>
    </location>
</feature>
<dbReference type="STRING" id="665467.SAMN02982931_02470"/>
<keyword evidence="3" id="KW-1185">Reference proteome</keyword>
<dbReference type="CDD" id="cd10033">
    <property type="entry name" value="UDG_like"/>
    <property type="match status" value="1"/>
</dbReference>
<evidence type="ECO:0000259" key="1">
    <source>
        <dbReference type="SMART" id="SM00986"/>
    </source>
</evidence>
<evidence type="ECO:0000313" key="3">
    <source>
        <dbReference type="Proteomes" id="UP000199071"/>
    </source>
</evidence>
<dbReference type="AlphaFoldDB" id="A0A1G6CGE0"/>
<protein>
    <submittedName>
        <fullName evidence="2">Uracil-DNA glycosylase</fullName>
    </submittedName>
</protein>
<proteinExistence type="predicted"/>
<dbReference type="SMART" id="SM00986">
    <property type="entry name" value="UDG"/>
    <property type="match status" value="1"/>
</dbReference>
<dbReference type="EMBL" id="FMXQ01000004">
    <property type="protein sequence ID" value="SDB31967.1"/>
    <property type="molecule type" value="Genomic_DNA"/>
</dbReference>